<protein>
    <submittedName>
        <fullName evidence="5">Acetyl esterase/lipase</fullName>
    </submittedName>
</protein>
<dbReference type="PANTHER" id="PTHR48081">
    <property type="entry name" value="AB HYDROLASE SUPERFAMILY PROTEIN C4A8.06C"/>
    <property type="match status" value="1"/>
</dbReference>
<gene>
    <name evidence="5" type="ORF">SAMN05444167_2949</name>
</gene>
<comment type="similarity">
    <text evidence="1">Belongs to the 'GDXG' lipolytic enzyme family.</text>
</comment>
<dbReference type="OrthoDB" id="9815425at2"/>
<dbReference type="InterPro" id="IPR029058">
    <property type="entry name" value="AB_hydrolase_fold"/>
</dbReference>
<evidence type="ECO:0000256" key="3">
    <source>
        <dbReference type="SAM" id="SignalP"/>
    </source>
</evidence>
<dbReference type="Proteomes" id="UP000182427">
    <property type="component" value="Chromosome I"/>
</dbReference>
<reference evidence="5 6" key="1">
    <citation type="submission" date="2016-10" db="EMBL/GenBank/DDBJ databases">
        <authorList>
            <person name="de Groot N.N."/>
        </authorList>
    </citation>
    <scope>NUCLEOTIDE SEQUENCE [LARGE SCALE GENOMIC DNA]</scope>
    <source>
        <strain evidence="5 6">GAS232</strain>
    </source>
</reference>
<keyword evidence="3" id="KW-0732">Signal</keyword>
<dbReference type="PANTHER" id="PTHR48081:SF30">
    <property type="entry name" value="ACETYL-HYDROLASE LIPR-RELATED"/>
    <property type="match status" value="1"/>
</dbReference>
<name>A0A1G7MZ27_9BACT</name>
<dbReference type="RefSeq" id="WP_083345808.1">
    <property type="nucleotide sequence ID" value="NZ_LT629690.1"/>
</dbReference>
<organism evidence="5 6">
    <name type="scientific">Terriglobus roseus</name>
    <dbReference type="NCBI Taxonomy" id="392734"/>
    <lineage>
        <taxon>Bacteria</taxon>
        <taxon>Pseudomonadati</taxon>
        <taxon>Acidobacteriota</taxon>
        <taxon>Terriglobia</taxon>
        <taxon>Terriglobales</taxon>
        <taxon>Acidobacteriaceae</taxon>
        <taxon>Terriglobus</taxon>
    </lineage>
</organism>
<feature type="chain" id="PRO_5009242045" evidence="3">
    <location>
        <begin position="21"/>
        <end position="350"/>
    </location>
</feature>
<dbReference type="Pfam" id="PF07859">
    <property type="entry name" value="Abhydrolase_3"/>
    <property type="match status" value="1"/>
</dbReference>
<proteinExistence type="inferred from homology"/>
<feature type="signal peptide" evidence="3">
    <location>
        <begin position="1"/>
        <end position="20"/>
    </location>
</feature>
<dbReference type="AlphaFoldDB" id="A0A1G7MZ27"/>
<feature type="domain" description="Alpha/beta hydrolase fold-3" evidence="4">
    <location>
        <begin position="125"/>
        <end position="324"/>
    </location>
</feature>
<evidence type="ECO:0000313" key="6">
    <source>
        <dbReference type="Proteomes" id="UP000182427"/>
    </source>
</evidence>
<dbReference type="GO" id="GO:0004806">
    <property type="term" value="F:triacylglycerol lipase activity"/>
    <property type="evidence" value="ECO:0007669"/>
    <property type="project" value="TreeGrafter"/>
</dbReference>
<evidence type="ECO:0000256" key="2">
    <source>
        <dbReference type="ARBA" id="ARBA00022801"/>
    </source>
</evidence>
<dbReference type="PROSITE" id="PS51257">
    <property type="entry name" value="PROKAR_LIPOPROTEIN"/>
    <property type="match status" value="1"/>
</dbReference>
<evidence type="ECO:0000256" key="1">
    <source>
        <dbReference type="ARBA" id="ARBA00010515"/>
    </source>
</evidence>
<dbReference type="EMBL" id="LT629690">
    <property type="protein sequence ID" value="SDF66937.1"/>
    <property type="molecule type" value="Genomic_DNA"/>
</dbReference>
<dbReference type="InterPro" id="IPR050300">
    <property type="entry name" value="GDXG_lipolytic_enzyme"/>
</dbReference>
<accession>A0A1G7MZ27</accession>
<evidence type="ECO:0000313" key="5">
    <source>
        <dbReference type="EMBL" id="SDF66937.1"/>
    </source>
</evidence>
<keyword evidence="6" id="KW-1185">Reference proteome</keyword>
<dbReference type="SUPFAM" id="SSF53474">
    <property type="entry name" value="alpha/beta-Hydrolases"/>
    <property type="match status" value="1"/>
</dbReference>
<keyword evidence="2" id="KW-0378">Hydrolase</keyword>
<dbReference type="InterPro" id="IPR013094">
    <property type="entry name" value="AB_hydrolase_3"/>
</dbReference>
<dbReference type="Gene3D" id="3.40.50.1820">
    <property type="entry name" value="alpha/beta hydrolase"/>
    <property type="match status" value="1"/>
</dbReference>
<sequence>MSRALLAVLISAVACGSMCAQENPAANIQTNHAVTEADGTVRMQRVMPLPKGLSPEAKAWLSRPAGDADVPQTLEQRRTMLDKSQAQHRDILLKMFEVTVRDSTVANVPVREVLPKDMKHPDRVLICLHGGGFNADSGSYSESIPVAAMTGSRVVSVLYRMAPEHPFPAGVDDVVAVYRELLKKYRAQHIAIFGSSAGAGLTMQAAVRIKQLKLPMPAALGPFSVPAAMDDGGDSRSLYNTDGLRGYVPIATGKLDNAYVGSTDPRDTVLSPLYADLHGMPPALFLTSERDLLLSSTTMLHRAYLRAGSDGRLVVFEALPHCFWNNASLPETREAWKYMADFFNQQLSHP</sequence>
<evidence type="ECO:0000259" key="4">
    <source>
        <dbReference type="Pfam" id="PF07859"/>
    </source>
</evidence>